<dbReference type="PANTHER" id="PTHR43301">
    <property type="entry name" value="ARABINAN ENDO-1,5-ALPHA-L-ARABINOSIDASE"/>
    <property type="match status" value="1"/>
</dbReference>
<feature type="signal peptide" evidence="6">
    <location>
        <begin position="1"/>
        <end position="21"/>
    </location>
</feature>
<dbReference type="RefSeq" id="WP_303304931.1">
    <property type="nucleotide sequence ID" value="NZ_JAODOP010000004.1"/>
</dbReference>
<evidence type="ECO:0000313" key="8">
    <source>
        <dbReference type="Proteomes" id="UP001337305"/>
    </source>
</evidence>
<proteinExistence type="inferred from homology"/>
<dbReference type="InterPro" id="IPR050727">
    <property type="entry name" value="GH43_arabinanases"/>
</dbReference>
<keyword evidence="3 5" id="KW-0378">Hydrolase</keyword>
<evidence type="ECO:0000256" key="6">
    <source>
        <dbReference type="SAM" id="SignalP"/>
    </source>
</evidence>
<dbReference type="Proteomes" id="UP001337305">
    <property type="component" value="Unassembled WGS sequence"/>
</dbReference>
<organism evidence="7 8">
    <name type="scientific">Flavivirga spongiicola</name>
    <dbReference type="NCBI Taxonomy" id="421621"/>
    <lineage>
        <taxon>Bacteria</taxon>
        <taxon>Pseudomonadati</taxon>
        <taxon>Bacteroidota</taxon>
        <taxon>Flavobacteriia</taxon>
        <taxon>Flavobacteriales</taxon>
        <taxon>Flavobacteriaceae</taxon>
        <taxon>Flavivirga</taxon>
    </lineage>
</organism>
<dbReference type="InterPro" id="IPR023296">
    <property type="entry name" value="Glyco_hydro_beta-prop_sf"/>
</dbReference>
<sequence length="352" mass="40057">MKPIKFIIYSLLFFNFTIGLSQVSTDDLTISNNLAPLSPNNIFKTEGYYNWGGSILKSPDGKYHLFYSRWEKKYTFSGWLTHSEIAHATSDNASGPWTYVSTVLKGKRKNTWDAIAAHSPKIKFFNGKYYLYYTSTNLEDKNISDKELLNIATKGPNHPLWYKALRPNQRTGVAVSNSICGSWKRMKNPLIEPSGPISTLAINPAISKGKDDKFYLIVKGDKPNEKKFIRNQAIAISDSPTGPFTIHNKPVIDYIGAEDMSIWYDETRKRFYGVFHAHTFIGLINSIDGINWSKADDYILMLQSLKMSNGSSLNPYSIERPFIYIENKKPKVISLAVLDHNEAYSVFIPIYE</sequence>
<feature type="chain" id="PRO_5046198111" evidence="6">
    <location>
        <begin position="22"/>
        <end position="352"/>
    </location>
</feature>
<keyword evidence="8" id="KW-1185">Reference proteome</keyword>
<dbReference type="GO" id="GO:0016787">
    <property type="term" value="F:hydrolase activity"/>
    <property type="evidence" value="ECO:0007669"/>
    <property type="project" value="UniProtKB-KW"/>
</dbReference>
<accession>A0ABU7XPZ4</accession>
<comment type="caution">
    <text evidence="7">The sequence shown here is derived from an EMBL/GenBank/DDBJ whole genome shotgun (WGS) entry which is preliminary data.</text>
</comment>
<dbReference type="Pfam" id="PF04616">
    <property type="entry name" value="Glyco_hydro_43"/>
    <property type="match status" value="1"/>
</dbReference>
<dbReference type="InterPro" id="IPR006710">
    <property type="entry name" value="Glyco_hydro_43"/>
</dbReference>
<dbReference type="CDD" id="cd08994">
    <property type="entry name" value="GH43_62_32_68_117_130-like"/>
    <property type="match status" value="1"/>
</dbReference>
<evidence type="ECO:0000256" key="1">
    <source>
        <dbReference type="ARBA" id="ARBA00004834"/>
    </source>
</evidence>
<evidence type="ECO:0000313" key="7">
    <source>
        <dbReference type="EMBL" id="MEF3832554.1"/>
    </source>
</evidence>
<dbReference type="Gene3D" id="2.115.10.20">
    <property type="entry name" value="Glycosyl hydrolase domain, family 43"/>
    <property type="match status" value="1"/>
</dbReference>
<dbReference type="EMBL" id="JAODOP010000004">
    <property type="protein sequence ID" value="MEF3832554.1"/>
    <property type="molecule type" value="Genomic_DNA"/>
</dbReference>
<evidence type="ECO:0000256" key="4">
    <source>
        <dbReference type="ARBA" id="ARBA00023295"/>
    </source>
</evidence>
<evidence type="ECO:0000256" key="3">
    <source>
        <dbReference type="ARBA" id="ARBA00022801"/>
    </source>
</evidence>
<reference evidence="7 8" key="1">
    <citation type="submission" date="2022-09" db="EMBL/GenBank/DDBJ databases">
        <title>Genome sequencing of Flavivirga sp. MEBiC05379.</title>
        <authorList>
            <person name="Oh H.-M."/>
            <person name="Kwon K.K."/>
            <person name="Park M.J."/>
            <person name="Yang S.-H."/>
        </authorList>
    </citation>
    <scope>NUCLEOTIDE SEQUENCE [LARGE SCALE GENOMIC DNA]</scope>
    <source>
        <strain evidence="7 8">MEBiC05379</strain>
    </source>
</reference>
<protein>
    <submittedName>
        <fullName evidence="7">Glycoside hydrolase family protein</fullName>
    </submittedName>
</protein>
<keyword evidence="6" id="KW-0732">Signal</keyword>
<name>A0ABU7XPZ4_9FLAO</name>
<evidence type="ECO:0000256" key="2">
    <source>
        <dbReference type="ARBA" id="ARBA00009865"/>
    </source>
</evidence>
<dbReference type="SUPFAM" id="SSF75005">
    <property type="entry name" value="Arabinanase/levansucrase/invertase"/>
    <property type="match status" value="1"/>
</dbReference>
<comment type="similarity">
    <text evidence="2 5">Belongs to the glycosyl hydrolase 43 family.</text>
</comment>
<keyword evidence="4 5" id="KW-0326">Glycosidase</keyword>
<comment type="pathway">
    <text evidence="1">Glycan metabolism; L-arabinan degradation.</text>
</comment>
<gene>
    <name evidence="7" type="ORF">N1F79_05395</name>
</gene>
<evidence type="ECO:0000256" key="5">
    <source>
        <dbReference type="RuleBase" id="RU361187"/>
    </source>
</evidence>
<dbReference type="PANTHER" id="PTHR43301:SF3">
    <property type="entry name" value="ARABINAN ENDO-1,5-ALPHA-L-ARABINOSIDASE A-RELATED"/>
    <property type="match status" value="1"/>
</dbReference>